<evidence type="ECO:0000313" key="3">
    <source>
        <dbReference type="Proteomes" id="UP000311919"/>
    </source>
</evidence>
<proteinExistence type="predicted"/>
<keyword evidence="1" id="KW-0472">Membrane</keyword>
<keyword evidence="1" id="KW-0812">Transmembrane</keyword>
<keyword evidence="1" id="KW-1133">Transmembrane helix</keyword>
<dbReference type="AlphaFoldDB" id="A0A4Z2DLN6"/>
<feature type="transmembrane region" description="Helical" evidence="1">
    <location>
        <begin position="12"/>
        <end position="30"/>
    </location>
</feature>
<reference evidence="2 3" key="1">
    <citation type="submission" date="2019-03" db="EMBL/GenBank/DDBJ databases">
        <title>An improved genome assembly of the fluke Schistosoma japonicum.</title>
        <authorList>
            <person name="Hu W."/>
            <person name="Luo F."/>
            <person name="Yin M."/>
            <person name="Mo X."/>
            <person name="Sun C."/>
            <person name="Wu Q."/>
            <person name="Zhu B."/>
            <person name="Xiang M."/>
            <person name="Wang J."/>
            <person name="Wang Y."/>
            <person name="Zhang T."/>
            <person name="Xu B."/>
            <person name="Zheng H."/>
            <person name="Feng Z."/>
        </authorList>
    </citation>
    <scope>NUCLEOTIDE SEQUENCE [LARGE SCALE GENOMIC DNA]</scope>
    <source>
        <strain evidence="2">HuSjv2</strain>
        <tissue evidence="2">Worms</tissue>
    </source>
</reference>
<keyword evidence="3" id="KW-1185">Reference proteome</keyword>
<evidence type="ECO:0000313" key="2">
    <source>
        <dbReference type="EMBL" id="TNN17445.1"/>
    </source>
</evidence>
<protein>
    <submittedName>
        <fullName evidence="2">Immunogenic miracidial antigen 8I</fullName>
    </submittedName>
</protein>
<organism evidence="2 3">
    <name type="scientific">Schistosoma japonicum</name>
    <name type="common">Blood fluke</name>
    <dbReference type="NCBI Taxonomy" id="6182"/>
    <lineage>
        <taxon>Eukaryota</taxon>
        <taxon>Metazoa</taxon>
        <taxon>Spiralia</taxon>
        <taxon>Lophotrochozoa</taxon>
        <taxon>Platyhelminthes</taxon>
        <taxon>Trematoda</taxon>
        <taxon>Digenea</taxon>
        <taxon>Strigeidida</taxon>
        <taxon>Schistosomatoidea</taxon>
        <taxon>Schistosomatidae</taxon>
        <taxon>Schistosoma</taxon>
    </lineage>
</organism>
<gene>
    <name evidence="2" type="ORF">EWB00_011162</name>
</gene>
<dbReference type="Proteomes" id="UP000311919">
    <property type="component" value="Unassembled WGS sequence"/>
</dbReference>
<sequence length="277" mass="31490">MLHFHFKNMTNATFPLFLIMLCMNMIFISMQKVDETNNYYSTSLQSGDIPISGVFVKGVFNENKLLKLNMPFEISYDDMKFHVICIATTGSVSLADSFQNNNKVILYGIPGVTKGLNEVETIVDDSYVAIRWPCLYFIDKNEMELGECAILLMIINRDGTVTYFFEKVPMDFDKSKFHLLIYNGFYHLSPDGVESITIRDKLHSSITPGSQITSGSSYKVMTYPACSHQKTCSTCFTKSHPSQNCIWCPTVSRCEYSQNVDNSRSTEYECSITNYSV</sequence>
<accession>A0A4Z2DLN6</accession>
<name>A0A4Z2DLN6_SCHJA</name>
<evidence type="ECO:0000256" key="1">
    <source>
        <dbReference type="SAM" id="Phobius"/>
    </source>
</evidence>
<dbReference type="EMBL" id="SKCS01000093">
    <property type="protein sequence ID" value="TNN17445.1"/>
    <property type="molecule type" value="Genomic_DNA"/>
</dbReference>
<comment type="caution">
    <text evidence="2">The sequence shown here is derived from an EMBL/GenBank/DDBJ whole genome shotgun (WGS) entry which is preliminary data.</text>
</comment>